<dbReference type="Proteomes" id="UP001291623">
    <property type="component" value="Unassembled WGS sequence"/>
</dbReference>
<proteinExistence type="inferred from homology"/>
<accession>A0AAE1SME9</accession>
<keyword evidence="4 6" id="KW-0134">Cell wall</keyword>
<keyword evidence="8" id="KW-1185">Reference proteome</keyword>
<sequence length="310" mass="34657">MLHSLYPVSSQRTELLQTIVCLDGSPPAYYFEPGFGEGIENWIVQLPGGGWCNNVTSCLRRSNGRLGSSKSMPPMQFQGIHSKNQTANPDFYNWNKVIVAYCDGGSFIGNAEYVDPATNLHFRGARIYTAVMEELLAKGLKNAKNAILAGSSAGSYPAILYCDRFRNLLPSTSRVKCLIDSGYFESAKTLPKSCTSKMKPELIQYTLRDGTDECIKNGTCTTRQNNTIQEMRSDFLNALPKGNPKLRGVFIDVVPHHTCIITRWTPENATVVHKRSAPKAFADWYFDRNYTYLIDEHNLPLPNIVPNVTQ</sequence>
<evidence type="ECO:0000313" key="8">
    <source>
        <dbReference type="Proteomes" id="UP001291623"/>
    </source>
</evidence>
<organism evidence="7 8">
    <name type="scientific">Anisodus tanguticus</name>
    <dbReference type="NCBI Taxonomy" id="243964"/>
    <lineage>
        <taxon>Eukaryota</taxon>
        <taxon>Viridiplantae</taxon>
        <taxon>Streptophyta</taxon>
        <taxon>Embryophyta</taxon>
        <taxon>Tracheophyta</taxon>
        <taxon>Spermatophyta</taxon>
        <taxon>Magnoliopsida</taxon>
        <taxon>eudicotyledons</taxon>
        <taxon>Gunneridae</taxon>
        <taxon>Pentapetalae</taxon>
        <taxon>asterids</taxon>
        <taxon>lamiids</taxon>
        <taxon>Solanales</taxon>
        <taxon>Solanaceae</taxon>
        <taxon>Solanoideae</taxon>
        <taxon>Hyoscyameae</taxon>
        <taxon>Anisodus</taxon>
    </lineage>
</organism>
<comment type="caution">
    <text evidence="7">The sequence shown here is derived from an EMBL/GenBank/DDBJ whole genome shotgun (WGS) entry which is preliminary data.</text>
</comment>
<evidence type="ECO:0000256" key="4">
    <source>
        <dbReference type="ARBA" id="ARBA00022512"/>
    </source>
</evidence>
<evidence type="ECO:0000256" key="6">
    <source>
        <dbReference type="RuleBase" id="RU363114"/>
    </source>
</evidence>
<evidence type="ECO:0000256" key="5">
    <source>
        <dbReference type="ARBA" id="ARBA00023316"/>
    </source>
</evidence>
<dbReference type="InterPro" id="IPR004963">
    <property type="entry name" value="PAE/NOTUM"/>
</dbReference>
<comment type="similarity">
    <text evidence="3 6">Belongs to the pectinacetylesterase family.</text>
</comment>
<comment type="subcellular location">
    <subcellularLocation>
        <location evidence="2 6">Secreted</location>
        <location evidence="2 6">Cell wall</location>
    </subcellularLocation>
</comment>
<dbReference type="GO" id="GO:0071555">
    <property type="term" value="P:cell wall organization"/>
    <property type="evidence" value="ECO:0007669"/>
    <property type="project" value="UniProtKB-KW"/>
</dbReference>
<name>A0AAE1SME9_9SOLA</name>
<reference evidence="7" key="1">
    <citation type="submission" date="2023-12" db="EMBL/GenBank/DDBJ databases">
        <title>Genome assembly of Anisodus tanguticus.</title>
        <authorList>
            <person name="Wang Y.-J."/>
        </authorList>
    </citation>
    <scope>NUCLEOTIDE SEQUENCE</scope>
    <source>
        <strain evidence="7">KB-2021</strain>
        <tissue evidence="7">Leaf</tissue>
    </source>
</reference>
<comment type="function">
    <text evidence="1 6">Hydrolyzes acetyl esters in homogalacturonan regions of pectin. In type I primary cell wall, galacturonic acid residues of pectin can be acetylated at the O-2 and O-3 positions. Decreasing the degree of acetylation of pectin gels in vitro alters their physical properties.</text>
</comment>
<keyword evidence="6" id="KW-0964">Secreted</keyword>
<protein>
    <recommendedName>
        <fullName evidence="6">Pectin acetylesterase</fullName>
        <ecNumber evidence="6">3.1.1.-</ecNumber>
    </recommendedName>
</protein>
<evidence type="ECO:0000256" key="1">
    <source>
        <dbReference type="ARBA" id="ARBA00003534"/>
    </source>
</evidence>
<dbReference type="GO" id="GO:0009505">
    <property type="term" value="C:plant-type cell wall"/>
    <property type="evidence" value="ECO:0007669"/>
    <property type="project" value="TreeGrafter"/>
</dbReference>
<gene>
    <name evidence="7" type="ORF">RND71_004610</name>
</gene>
<keyword evidence="6" id="KW-0378">Hydrolase</keyword>
<evidence type="ECO:0000256" key="2">
    <source>
        <dbReference type="ARBA" id="ARBA00004191"/>
    </source>
</evidence>
<dbReference type="Pfam" id="PF03283">
    <property type="entry name" value="PAE"/>
    <property type="match status" value="2"/>
</dbReference>
<dbReference type="EC" id="3.1.1.-" evidence="6"/>
<keyword evidence="5 6" id="KW-0961">Cell wall biogenesis/degradation</keyword>
<evidence type="ECO:0000256" key="3">
    <source>
        <dbReference type="ARBA" id="ARBA00005784"/>
    </source>
</evidence>
<evidence type="ECO:0000313" key="7">
    <source>
        <dbReference type="EMBL" id="KAK4373933.1"/>
    </source>
</evidence>
<dbReference type="PANTHER" id="PTHR21562">
    <property type="entry name" value="NOTUM-RELATED"/>
    <property type="match status" value="1"/>
</dbReference>
<dbReference type="AlphaFoldDB" id="A0AAE1SME9"/>
<dbReference type="PANTHER" id="PTHR21562:SF123">
    <property type="entry name" value="PECTIN ACETYLESTERASE"/>
    <property type="match status" value="1"/>
</dbReference>
<dbReference type="GO" id="GO:0052793">
    <property type="term" value="F:pectin acetylesterase activity"/>
    <property type="evidence" value="ECO:0007669"/>
    <property type="project" value="TreeGrafter"/>
</dbReference>
<dbReference type="EMBL" id="JAVYJV010000003">
    <property type="protein sequence ID" value="KAK4373933.1"/>
    <property type="molecule type" value="Genomic_DNA"/>
</dbReference>